<reference evidence="6 7" key="1">
    <citation type="journal article" date="2010" name="Nat. Biotechnol.">
        <title>Genome sequence of the model mushroom Schizophyllum commune.</title>
        <authorList>
            <person name="Ohm R.A."/>
            <person name="de Jong J.F."/>
            <person name="Lugones L.G."/>
            <person name="Aerts A."/>
            <person name="Kothe E."/>
            <person name="Stajich J.E."/>
            <person name="de Vries R.P."/>
            <person name="Record E."/>
            <person name="Levasseur A."/>
            <person name="Baker S.E."/>
            <person name="Bartholomew K.A."/>
            <person name="Coutinho P.M."/>
            <person name="Erdmann S."/>
            <person name="Fowler T.J."/>
            <person name="Gathman A.C."/>
            <person name="Lombard V."/>
            <person name="Henrissat B."/>
            <person name="Knabe N."/>
            <person name="Kuees U."/>
            <person name="Lilly W.W."/>
            <person name="Lindquist E."/>
            <person name="Lucas S."/>
            <person name="Magnuson J.K."/>
            <person name="Piumi F."/>
            <person name="Raudaskoski M."/>
            <person name="Salamov A."/>
            <person name="Schmutz J."/>
            <person name="Schwarze F.W.M.R."/>
            <person name="vanKuyk P.A."/>
            <person name="Horton J.S."/>
            <person name="Grigoriev I.V."/>
            <person name="Woesten H.A.B."/>
        </authorList>
    </citation>
    <scope>NUCLEOTIDE SEQUENCE [LARGE SCALE GENOMIC DNA]</scope>
    <source>
        <strain evidence="7">H4-8 / FGSC 9210</strain>
    </source>
</reference>
<dbReference type="AlphaFoldDB" id="D8Q4E8"/>
<feature type="binding site" evidence="3">
    <location>
        <position position="276"/>
    </location>
    <ligand>
        <name>Mn(2+)</name>
        <dbReference type="ChEBI" id="CHEBI:29035"/>
        <label>2</label>
    </ligand>
</feature>
<comment type="cofactor">
    <cofactor evidence="3">
        <name>Mn(2+)</name>
        <dbReference type="ChEBI" id="CHEBI:29035"/>
    </cofactor>
    <text evidence="3">Binds 2 manganese ions per subunit.</text>
</comment>
<keyword evidence="7" id="KW-1185">Reference proteome</keyword>
<dbReference type="GO" id="GO:0033609">
    <property type="term" value="P:oxalate metabolic process"/>
    <property type="evidence" value="ECO:0007669"/>
    <property type="project" value="InterPro"/>
</dbReference>
<keyword evidence="1 3" id="KW-0479">Metal-binding</keyword>
<evidence type="ECO:0000256" key="4">
    <source>
        <dbReference type="SAM" id="MobiDB-lite"/>
    </source>
</evidence>
<dbReference type="InterPro" id="IPR006045">
    <property type="entry name" value="Cupin_1"/>
</dbReference>
<dbReference type="InterPro" id="IPR011051">
    <property type="entry name" value="RmlC_Cupin_sf"/>
</dbReference>
<dbReference type="CDD" id="cd20304">
    <property type="entry name" value="cupin_OxDC_N"/>
    <property type="match status" value="1"/>
</dbReference>
<feature type="domain" description="Cupin type-1" evidence="5">
    <location>
        <begin position="227"/>
        <end position="364"/>
    </location>
</feature>
<evidence type="ECO:0000256" key="3">
    <source>
        <dbReference type="PIRSR" id="PIRSR617774-2"/>
    </source>
</evidence>
<evidence type="ECO:0000256" key="2">
    <source>
        <dbReference type="PIRSR" id="PIRSR617774-1"/>
    </source>
</evidence>
<feature type="active site" description="Proton donor" evidence="2">
    <location>
        <position position="328"/>
    </location>
</feature>
<evidence type="ECO:0000313" key="6">
    <source>
        <dbReference type="EMBL" id="EFI97224.1"/>
    </source>
</evidence>
<sequence length="378" mass="41305">MAHKPNADHIPAPFAGPSNELLDHQNPDFLAPPSTDFGNVGAAKWSLSLSPMRLLSGGWVRQADETVMPLADEMAGAIIHLEPGAIRELHWHTIAEWVYLISGTTQVSAVDQQGRSTFATANTGDLWYFPPGVGHHLQATGDAPAEFLLIFKTGLFDAAKTFLVTDWLSHVPFSVIQKNFGVTGTDKFSSIPSKQLYIFPGEAPVEPPVAPMNPQGEIPDPFVYPWSQDPVQEFAGGKVRTVDSSTFKISTAFSAAEVTLEPGAMRELHWHTTADEWSFFLEGDCRFSVFTETAARTYDMSPGDIGYVPVSSGHYVENIGNTTARFLEITDSSEFEDISLTQWLALTPPEIVKAHFGVDDETVAALSKTKNRIVPGSR</sequence>
<dbReference type="HOGENOM" id="CLU_030515_2_0_1"/>
<feature type="binding site" evidence="3">
    <location>
        <position position="314"/>
    </location>
    <ligand>
        <name>Mn(2+)</name>
        <dbReference type="ChEBI" id="CHEBI:29035"/>
        <label>2</label>
    </ligand>
</feature>
<dbReference type="GeneID" id="9589611"/>
<feature type="binding site" evidence="3">
    <location>
        <position position="269"/>
    </location>
    <ligand>
        <name>Mn(2+)</name>
        <dbReference type="ChEBI" id="CHEBI:29035"/>
        <label>2</label>
    </ligand>
</feature>
<dbReference type="SUPFAM" id="SSF51182">
    <property type="entry name" value="RmlC-like cupins"/>
    <property type="match status" value="1"/>
</dbReference>
<dbReference type="Proteomes" id="UP000007431">
    <property type="component" value="Unassembled WGS sequence"/>
</dbReference>
<dbReference type="InterPro" id="IPR051610">
    <property type="entry name" value="GPI/OXD"/>
</dbReference>
<dbReference type="InterPro" id="IPR017774">
    <property type="entry name" value="Bicupin_oxalate_deCO2ase/Oxase"/>
</dbReference>
<feature type="binding site" evidence="3">
    <location>
        <position position="96"/>
    </location>
    <ligand>
        <name>Mn(2+)</name>
        <dbReference type="ChEBI" id="CHEBI:29035"/>
        <label>1</label>
    </ligand>
</feature>
<dbReference type="PANTHER" id="PTHR35848">
    <property type="entry name" value="OXALATE-BINDING PROTEIN"/>
    <property type="match status" value="1"/>
</dbReference>
<feature type="binding site" evidence="3">
    <location>
        <position position="90"/>
    </location>
    <ligand>
        <name>Mn(2+)</name>
        <dbReference type="ChEBI" id="CHEBI:29035"/>
        <label>1</label>
    </ligand>
</feature>
<evidence type="ECO:0000259" key="5">
    <source>
        <dbReference type="SMART" id="SM00835"/>
    </source>
</evidence>
<dbReference type="EMBL" id="GL377306">
    <property type="protein sequence ID" value="EFI97224.1"/>
    <property type="molecule type" value="Genomic_DNA"/>
</dbReference>
<dbReference type="Gene3D" id="2.60.120.10">
    <property type="entry name" value="Jelly Rolls"/>
    <property type="match status" value="2"/>
</dbReference>
<dbReference type="OMA" id="HWHPNND"/>
<evidence type="ECO:0000313" key="7">
    <source>
        <dbReference type="Proteomes" id="UP000007431"/>
    </source>
</evidence>
<dbReference type="SMART" id="SM00835">
    <property type="entry name" value="Cupin_1"/>
    <property type="match status" value="2"/>
</dbReference>
<gene>
    <name evidence="6" type="ORF">SCHCODRAFT_55172</name>
</gene>
<dbReference type="GO" id="GO:0046872">
    <property type="term" value="F:metal ion binding"/>
    <property type="evidence" value="ECO:0007669"/>
    <property type="project" value="UniProtKB-KW"/>
</dbReference>
<protein>
    <recommendedName>
        <fullName evidence="5">Cupin type-1 domain-containing protein</fullName>
    </recommendedName>
</protein>
<feature type="domain" description="Cupin type-1" evidence="5">
    <location>
        <begin position="47"/>
        <end position="188"/>
    </location>
</feature>
<dbReference type="VEuPathDB" id="FungiDB:SCHCODRAFT_02503587"/>
<feature type="binding site" evidence="3">
    <location>
        <position position="271"/>
    </location>
    <ligand>
        <name>Mn(2+)</name>
        <dbReference type="ChEBI" id="CHEBI:29035"/>
        <label>2</label>
    </ligand>
</feature>
<proteinExistence type="predicted"/>
<evidence type="ECO:0000256" key="1">
    <source>
        <dbReference type="ARBA" id="ARBA00022723"/>
    </source>
</evidence>
<dbReference type="InterPro" id="IPR014710">
    <property type="entry name" value="RmlC-like_jellyroll"/>
</dbReference>
<dbReference type="PANTHER" id="PTHR35848:SF9">
    <property type="entry name" value="SLL1358 PROTEIN"/>
    <property type="match status" value="1"/>
</dbReference>
<dbReference type="NCBIfam" id="TIGR03404">
    <property type="entry name" value="bicupin_oxalic"/>
    <property type="match status" value="1"/>
</dbReference>
<dbReference type="OrthoDB" id="10263073at2759"/>
<name>D8Q4E8_SCHCM</name>
<dbReference type="KEGG" id="scm:SCHCO_02503587"/>
<dbReference type="eggNOG" id="ENOG502QQ0P">
    <property type="taxonomic scope" value="Eukaryota"/>
</dbReference>
<dbReference type="CDD" id="cd20305">
    <property type="entry name" value="cupin_OxDC_C"/>
    <property type="match status" value="1"/>
</dbReference>
<feature type="binding site" evidence="3">
    <location>
        <position position="135"/>
    </location>
    <ligand>
        <name>Mn(2+)</name>
        <dbReference type="ChEBI" id="CHEBI:29035"/>
        <label>1</label>
    </ligand>
</feature>
<feature type="binding site" evidence="3">
    <location>
        <position position="92"/>
    </location>
    <ligand>
        <name>Mn(2+)</name>
        <dbReference type="ChEBI" id="CHEBI:29035"/>
        <label>1</label>
    </ligand>
</feature>
<feature type="region of interest" description="Disordered" evidence="4">
    <location>
        <begin position="1"/>
        <end position="28"/>
    </location>
</feature>
<dbReference type="InParanoid" id="D8Q4E8"/>
<accession>D8Q4E8</accession>
<dbReference type="RefSeq" id="XP_003032127.1">
    <property type="nucleotide sequence ID" value="XM_003032081.1"/>
</dbReference>
<keyword evidence="3" id="KW-0464">Manganese</keyword>
<organism evidence="7">
    <name type="scientific">Schizophyllum commune (strain H4-8 / FGSC 9210)</name>
    <name type="common">Split gill fungus</name>
    <dbReference type="NCBI Taxonomy" id="578458"/>
    <lineage>
        <taxon>Eukaryota</taxon>
        <taxon>Fungi</taxon>
        <taxon>Dikarya</taxon>
        <taxon>Basidiomycota</taxon>
        <taxon>Agaricomycotina</taxon>
        <taxon>Agaricomycetes</taxon>
        <taxon>Agaricomycetidae</taxon>
        <taxon>Agaricales</taxon>
        <taxon>Schizophyllaceae</taxon>
        <taxon>Schizophyllum</taxon>
    </lineage>
</organism>
<dbReference type="Pfam" id="PF00190">
    <property type="entry name" value="Cupin_1"/>
    <property type="match status" value="2"/>
</dbReference>